<reference evidence="1 2" key="1">
    <citation type="submission" date="2014-06" db="EMBL/GenBank/DDBJ databases">
        <title>Bioinformatic genomic analysis of Bacillus phage Bobb.</title>
        <authorList>
            <person name="Lewis H.M.N."/>
            <person name="Temple L."/>
            <person name="Barth R.N."/>
            <person name="Bowles K.M."/>
            <person name="Churchin D.I."/>
            <person name="Scott-Croshaw C."/>
            <person name="Glasgow G.H."/>
            <person name="Gloe M.W."/>
            <person name="McGough T.M."/>
            <person name="Nutbrown S.A."/>
            <person name="Romulus S.R."/>
            <person name="Sanders K.A.M."/>
            <person name="Diachok C.R."/>
            <person name="Serigano J.P."/>
            <person name="Shin D."/>
            <person name="Suresh M.H."/>
            <person name="Conner A.R.N."/>
            <person name="Korba R.M."/>
            <person name="Livermore R.J."/>
            <person name="Rohlf M.B."/>
            <person name="Utterback S.D."/>
            <person name="Wilson V.E."/>
        </authorList>
    </citation>
    <scope>NUCLEOTIDE SEQUENCE [LARGE SCALE GENOMIC DNA]</scope>
</reference>
<dbReference type="InterPro" id="IPR020288">
    <property type="entry name" value="Sheath_initiator"/>
</dbReference>
<dbReference type="SUPFAM" id="SSF160719">
    <property type="entry name" value="gpW/gp25-like"/>
    <property type="match status" value="1"/>
</dbReference>
<dbReference type="OrthoDB" id="7416at10239"/>
<evidence type="ECO:0000313" key="1">
    <source>
        <dbReference type="EMBL" id="AII28070.1"/>
    </source>
</evidence>
<dbReference type="GeneID" id="20283456"/>
<sequence length="245" mass="27412">MSKFVEHIVRDGDTMQAIAQEKLGDMSLWTELVSFNDLRYPYIVDTLEEKMDNPDHLVTIGDTILMRVDDDVQSTLIQELKRSSEYSQDELYALALGKDLDILPLPKGMTDPGQDAEILELKGDNKGGIATVRGVDNLKQSLFVRLITPQGSYIGHPLYGSRLHLYLGKKNTEENAALIDIEIERAIRTDTRVTTCKLVNRRIIGNTYAAEFKVSSITLEDAFNFVVSADQGTVVLLNSFNDLVT</sequence>
<evidence type="ECO:0000313" key="2">
    <source>
        <dbReference type="Proteomes" id="UP000028664"/>
    </source>
</evidence>
<dbReference type="RefSeq" id="YP_009056438.1">
    <property type="nucleotide sequence ID" value="NC_024792.1"/>
</dbReference>
<name>A0A076GDH8_9CAUD</name>
<proteinExistence type="predicted"/>
<protein>
    <submittedName>
        <fullName evidence="1">Baseplate protein W</fullName>
    </submittedName>
</protein>
<keyword evidence="2" id="KW-1185">Reference proteome</keyword>
<dbReference type="Gene3D" id="3.10.450.40">
    <property type="match status" value="1"/>
</dbReference>
<dbReference type="Pfam" id="PF10934">
    <property type="entry name" value="Sheath_initiator"/>
    <property type="match status" value="1"/>
</dbReference>
<organism evidence="1 2">
    <name type="scientific">Bacillus phage Bobb</name>
    <dbReference type="NCBI Taxonomy" id="1527469"/>
    <lineage>
        <taxon>Viruses</taxon>
        <taxon>Duplodnaviria</taxon>
        <taxon>Heunggongvirae</taxon>
        <taxon>Uroviricota</taxon>
        <taxon>Caudoviricetes</taxon>
        <taxon>Herelleviridae</taxon>
        <taxon>Bastillevirinae</taxon>
        <taxon>Agatevirus</taxon>
        <taxon>Agatevirus bobb</taxon>
    </lineage>
</organism>
<dbReference type="KEGG" id="vg:20283456"/>
<accession>A0A076GDH8</accession>
<dbReference type="EMBL" id="KM051843">
    <property type="protein sequence ID" value="AII28070.1"/>
    <property type="molecule type" value="Genomic_DNA"/>
</dbReference>
<dbReference type="Proteomes" id="UP000028664">
    <property type="component" value="Segment"/>
</dbReference>